<comment type="similarity">
    <text evidence="3 10">Belongs to the SPT6 family.</text>
</comment>
<dbReference type="Pfam" id="PF14632">
    <property type="entry name" value="SPT6_acidic"/>
    <property type="match status" value="1"/>
</dbReference>
<dbReference type="GO" id="GO:0008023">
    <property type="term" value="C:transcription elongation factor complex"/>
    <property type="evidence" value="ECO:0007669"/>
    <property type="project" value="TreeGrafter"/>
</dbReference>
<dbReference type="PROSITE" id="PS50001">
    <property type="entry name" value="SH2"/>
    <property type="match status" value="1"/>
</dbReference>
<dbReference type="Pfam" id="PF21710">
    <property type="entry name" value="Spt6_S1"/>
    <property type="match status" value="1"/>
</dbReference>
<feature type="compositionally biased region" description="Basic and acidic residues" evidence="12">
    <location>
        <begin position="167"/>
        <end position="190"/>
    </location>
</feature>
<dbReference type="Pfam" id="PF22706">
    <property type="entry name" value="Tex_central_region"/>
    <property type="match status" value="1"/>
</dbReference>
<dbReference type="Pfam" id="PF14633">
    <property type="entry name" value="SH2_2"/>
    <property type="match status" value="1"/>
</dbReference>
<dbReference type="GO" id="GO:0000082">
    <property type="term" value="P:G1/S transition of mitotic cell cycle"/>
    <property type="evidence" value="ECO:0007669"/>
    <property type="project" value="EnsemblFungi"/>
</dbReference>
<dbReference type="GO" id="GO:0001073">
    <property type="term" value="F:transcription antitermination factor activity, DNA binding"/>
    <property type="evidence" value="ECO:0007669"/>
    <property type="project" value="EnsemblFungi"/>
</dbReference>
<keyword evidence="15" id="KW-1185">Reference proteome</keyword>
<dbReference type="PIRSF" id="PIRSF036947">
    <property type="entry name" value="Spt6"/>
    <property type="match status" value="1"/>
</dbReference>
<dbReference type="InterPro" id="IPR010994">
    <property type="entry name" value="RuvA_2-like"/>
</dbReference>
<dbReference type="eggNOG" id="KOG1856">
    <property type="taxonomic scope" value="Eukaryota"/>
</dbReference>
<dbReference type="GO" id="GO:0031440">
    <property type="term" value="P:regulation of mRNA 3'-end processing"/>
    <property type="evidence" value="ECO:0007669"/>
    <property type="project" value="EnsemblFungi"/>
</dbReference>
<gene>
    <name evidence="14" type="primary">TBLA0C03870</name>
    <name evidence="14" type="ORF">TBLA_0C03870</name>
</gene>
<dbReference type="SMART" id="SM00732">
    <property type="entry name" value="YqgFc"/>
    <property type="match status" value="1"/>
</dbReference>
<dbReference type="InterPro" id="IPR032706">
    <property type="entry name" value="Spt6_HHH"/>
</dbReference>
<dbReference type="FunCoup" id="I2H1D6">
    <property type="interactions" value="1321"/>
</dbReference>
<evidence type="ECO:0000256" key="4">
    <source>
        <dbReference type="ARBA" id="ARBA00020248"/>
    </source>
</evidence>
<dbReference type="Gene3D" id="1.10.10.650">
    <property type="entry name" value="RuvA domain 2-like"/>
    <property type="match status" value="1"/>
</dbReference>
<keyword evidence="5" id="KW-0158">Chromosome</keyword>
<dbReference type="InterPro" id="IPR006641">
    <property type="entry name" value="YqgF/RNaseH-like_dom"/>
</dbReference>
<organism evidence="14 15">
    <name type="scientific">Henningerozyma blattae (strain ATCC 34711 / CBS 6284 / DSM 70876 / NBRC 10599 / NRRL Y-10934 / UCD 77-7)</name>
    <name type="common">Yeast</name>
    <name type="synonym">Tetrapisispora blattae</name>
    <dbReference type="NCBI Taxonomy" id="1071380"/>
    <lineage>
        <taxon>Eukaryota</taxon>
        <taxon>Fungi</taxon>
        <taxon>Dikarya</taxon>
        <taxon>Ascomycota</taxon>
        <taxon>Saccharomycotina</taxon>
        <taxon>Saccharomycetes</taxon>
        <taxon>Saccharomycetales</taxon>
        <taxon>Saccharomycetaceae</taxon>
        <taxon>Henningerozyma</taxon>
    </lineage>
</organism>
<proteinExistence type="inferred from homology"/>
<dbReference type="FunFam" id="1.10.10.650:FF:000007">
    <property type="entry name" value="Transcription elongation factor Spt6"/>
    <property type="match status" value="1"/>
</dbReference>
<keyword evidence="7 10" id="KW-0804">Transcription</keyword>
<dbReference type="CDD" id="cd09918">
    <property type="entry name" value="SH2_Nterm_SPT6_like"/>
    <property type="match status" value="1"/>
</dbReference>
<feature type="region of interest" description="Disordered" evidence="12">
    <location>
        <begin position="1"/>
        <end position="219"/>
    </location>
</feature>
<dbReference type="Gene3D" id="3.30.505.10">
    <property type="entry name" value="SH2 domain"/>
    <property type="match status" value="2"/>
</dbReference>
<dbReference type="SUPFAM" id="SSF55550">
    <property type="entry name" value="SH2 domain"/>
    <property type="match status" value="1"/>
</dbReference>
<keyword evidence="8 10" id="KW-0539">Nucleus</keyword>
<dbReference type="InterPro" id="IPR035420">
    <property type="entry name" value="Spt6_SH2"/>
</dbReference>
<dbReference type="InterPro" id="IPR042066">
    <property type="entry name" value="Spt6_death-like"/>
</dbReference>
<dbReference type="FunFam" id="1.10.150.850:FF:000001">
    <property type="entry name" value="Transcription elongation factor spt6"/>
    <property type="match status" value="1"/>
</dbReference>
<feature type="compositionally biased region" description="Basic residues" evidence="12">
    <location>
        <begin position="75"/>
        <end position="86"/>
    </location>
</feature>
<reference evidence="14 15" key="1">
    <citation type="journal article" date="2011" name="Proc. Natl. Acad. Sci. U.S.A.">
        <title>Evolutionary erosion of yeast sex chromosomes by mating-type switching accidents.</title>
        <authorList>
            <person name="Gordon J.L."/>
            <person name="Armisen D."/>
            <person name="Proux-Wera E."/>
            <person name="Oheigeartaigh S.S."/>
            <person name="Byrne K.P."/>
            <person name="Wolfe K.H."/>
        </authorList>
    </citation>
    <scope>NUCLEOTIDE SEQUENCE [LARGE SCALE GENOMIC DNA]</scope>
    <source>
        <strain evidence="15">ATCC 34711 / CBS 6284 / DSM 70876 / NBRC 10599 / NRRL Y-10934 / UCD 77-7</strain>
    </source>
</reference>
<feature type="compositionally biased region" description="Basic and acidic residues" evidence="12">
    <location>
        <begin position="127"/>
        <end position="139"/>
    </location>
</feature>
<dbReference type="InterPro" id="IPR028083">
    <property type="entry name" value="Spt6_acidic_N_dom"/>
</dbReference>
<feature type="domain" description="SH2" evidence="13">
    <location>
        <begin position="1255"/>
        <end position="1352"/>
    </location>
</feature>
<dbReference type="GeneID" id="14495168"/>
<dbReference type="HOGENOM" id="CLU_001680_0_1_1"/>
<evidence type="ECO:0000313" key="14">
    <source>
        <dbReference type="EMBL" id="CCH60188.1"/>
    </source>
</evidence>
<dbReference type="InterPro" id="IPR023323">
    <property type="entry name" value="Tex-like_dom_sf"/>
</dbReference>
<dbReference type="FunFam" id="3.30.505.10:FF:000065">
    <property type="entry name" value="Transcription elongation factor SPT6"/>
    <property type="match status" value="1"/>
</dbReference>
<comment type="function">
    <text evidence="9">Histone H3-H4 chaperone that plays a role in maintenance of chromatin structure during RNA polymerase II transcription elongation thereby repressing transcription initiation from cryptic promoters. Mediates the reassembly of nucleosomes onto the promoters of at least a selected set of genes during repression; the nucleosome reassembly is essential for transcriptional repression. Essential for viability.</text>
</comment>
<dbReference type="GO" id="GO:0033554">
    <property type="term" value="P:cellular response to stress"/>
    <property type="evidence" value="ECO:0007669"/>
    <property type="project" value="EnsemblFungi"/>
</dbReference>
<comment type="function">
    <text evidence="10">Plays a role in maintenance of chromatin structure during RNA polymerase II transcription elongation thereby repressing transcription initiation from cryptic promoters. Mediates the reassembly of nucleosomes onto the promoters of at least a selected set of genes during repression; the nucleosome reassembly is essential for transcriptional repression.</text>
</comment>
<dbReference type="GO" id="GO:0000791">
    <property type="term" value="C:euchromatin"/>
    <property type="evidence" value="ECO:0007669"/>
    <property type="project" value="EnsemblFungi"/>
</dbReference>
<evidence type="ECO:0000256" key="6">
    <source>
        <dbReference type="ARBA" id="ARBA00022999"/>
    </source>
</evidence>
<dbReference type="SUPFAM" id="SSF47781">
    <property type="entry name" value="RuvA domain 2-like"/>
    <property type="match status" value="1"/>
</dbReference>
<dbReference type="InterPro" id="IPR035018">
    <property type="entry name" value="Spt6_SH2_C"/>
</dbReference>
<dbReference type="Pfam" id="PF14635">
    <property type="entry name" value="HHH_7"/>
    <property type="match status" value="1"/>
</dbReference>
<dbReference type="Gene3D" id="1.10.150.850">
    <property type="entry name" value="Spt6, helix-hairpin-helix domain"/>
    <property type="match status" value="1"/>
</dbReference>
<dbReference type="RefSeq" id="XP_004179707.1">
    <property type="nucleotide sequence ID" value="XM_004179659.1"/>
</dbReference>
<dbReference type="GO" id="GO:0003677">
    <property type="term" value="F:DNA binding"/>
    <property type="evidence" value="ECO:0007669"/>
    <property type="project" value="InterPro"/>
</dbReference>
<dbReference type="SMART" id="SM00252">
    <property type="entry name" value="SH2"/>
    <property type="match status" value="1"/>
</dbReference>
<dbReference type="FunFam" id="3.30.505.10:FF:000056">
    <property type="entry name" value="Transcription elongation factor Spt6"/>
    <property type="match status" value="1"/>
</dbReference>
<dbReference type="Gene3D" id="3.30.420.140">
    <property type="entry name" value="YqgF/RNase H-like domain"/>
    <property type="match status" value="1"/>
</dbReference>
<dbReference type="OMA" id="GYFYLCF"/>
<dbReference type="Gene3D" id="1.10.3500.10">
    <property type="entry name" value="Tex N-terminal region-like"/>
    <property type="match status" value="2"/>
</dbReference>
<evidence type="ECO:0000256" key="12">
    <source>
        <dbReference type="SAM" id="MobiDB-lite"/>
    </source>
</evidence>
<evidence type="ECO:0000256" key="11">
    <source>
        <dbReference type="PROSITE-ProRule" id="PRU00191"/>
    </source>
</evidence>
<keyword evidence="6 11" id="KW-0727">SH2 domain</keyword>
<dbReference type="Pfam" id="PF14641">
    <property type="entry name" value="HTH_44"/>
    <property type="match status" value="1"/>
</dbReference>
<dbReference type="KEGG" id="tbl:TBLA_0C03870"/>
<dbReference type="InterPro" id="IPR000980">
    <property type="entry name" value="SH2"/>
</dbReference>
<evidence type="ECO:0000256" key="2">
    <source>
        <dbReference type="ARBA" id="ARBA00004286"/>
    </source>
</evidence>
<feature type="compositionally biased region" description="Acidic residues" evidence="12">
    <location>
        <begin position="33"/>
        <end position="54"/>
    </location>
</feature>
<evidence type="ECO:0000256" key="8">
    <source>
        <dbReference type="ARBA" id="ARBA00023242"/>
    </source>
</evidence>
<sequence length="1448" mass="169314">MSDIENGDRSHAHLKEENSQTVVNDADDRIPSSEEEGEDVFDSSEEEQDEDEEEERRIKEGFIVDDEDEQIASSGKKKRKHKRRPRSREDEDDKLSEDDLDLLMENAGVKRTKEPTPSGRLKRLKRAGSEDRSIDENEINRSSQRAAATDDKLADFFSDEEEEEIEHDSNHEREANRFDQNKPEKYERSHGGNKTGIMDELDDFIEDDEFSDEDDETRQQRLKERKMMREQRMKQPVQVTGLSSEKIDEMYDIFGDGHDYDWALEIENEELDEDNLDNEMEETEDGKTSKKKVTLQDIYDLQDLKKNLMTEEDMLIRKADVPERYQEIRSGIKNYGQMTIEDQELEKNWISDKIAVSKNFEPTYDLTEFKEAIGNAVKFISQDNLEVPFIYAYRRNYISSKNKDGFVLSEDDLWDIVSLDIEFHSIISKREYVHNFYKELNVNDLTIDEYFRNQNTATVAELNSLQDIYNYIEFKYPQEINELLMKESSQGKKHLKNSSYEKFKSSPLYEVIKEVGITADKIGENISAQHQINIPTDHDSKKPQEVVEDIIKNNPSELQIFSNNTNLALETVQKYFSLEISKNTKVRDKVRSDFYKFYLADVVLTSKGKREIQRGSLYEDIKYAINRTPMHFRRDPDIFLRMIEAESLNLLNVKLHISSQSQYIDHLFQTALETTNTSELANEWNKFRKTIFNQALDTIFNDISREIKEDLAKTCEKLVAKSVRHKFMTKLDQAPFIPNLKDPKIPRVLTITCGEGRFGSDAIIAVFVNRKTDFVKDFKIVDNPFDRTHAEKFENTLDDIIQNCQPNVIGINGPNPKTQRFYKKLQEVIHKKQIVDSRGHAVPIVYVDDEIAVRYQHSERGSQEFPNKPPLVKYCIALARYMHSPLLEYANLDKDGLLSLTFHPHQSLLPREVLRKTLESAFVDIVNLVGVEVNKATDNPYYASTLKYISGFGPRKAIDFLESLQRLNEPLLARQQLITHNILHKTIFMNSAGFLYISWNEKRQKYEDLEHDQLDSTRIHPEDYHLATKVAADALEYDPDAIAEKEEQGAMSEFIEILRDDPDRRTKLESLNLESYAEELEKNTGQRKLNNLNTIVLELLDGFEELRNDFHPLHDDEIFQSLTGETDKTFFKGCLVPVRVERFRHNDIICITNSQVECVVNSQRHAGAQYKRPAGEIYEIGRTYPAKVVYIDYENILAEVSLLENDIKHQYVPTNYSKDPSIWDLKQELEDQEEEKKITMVEARAKRTHRVINHPYYFPFNGRQAEDYLRSKERGDFVIRQSSRGDDHLAITWKLDKDLFQHIDIKELEKENPLALGRILIVENQKYHDLDQIIVEYLQNKVRLLNEMTSNEKFKNGNKKDVVKFIEDYSKVNPNRSVYYFSFNYESPGWFFLMFKLNAQSKLYTWNVKLTHTGFFLVNYNYPGVIQLCNGFKTLLKSNSNRNKSSYH</sequence>
<protein>
    <recommendedName>
        <fullName evidence="4 10">Transcription elongation factor Spt6</fullName>
    </recommendedName>
</protein>
<dbReference type="InterPro" id="IPR017072">
    <property type="entry name" value="TF_Spt6"/>
</dbReference>
<dbReference type="InterPro" id="IPR012337">
    <property type="entry name" value="RNaseH-like_sf"/>
</dbReference>
<dbReference type="FunFam" id="1.10.10.2740:FF:000002">
    <property type="entry name" value="Transcription elongation factor Spt6"/>
    <property type="match status" value="1"/>
</dbReference>
<evidence type="ECO:0000256" key="7">
    <source>
        <dbReference type="ARBA" id="ARBA00023163"/>
    </source>
</evidence>
<dbReference type="OrthoDB" id="995477at2759"/>
<dbReference type="GO" id="GO:0016973">
    <property type="term" value="P:poly(A)+ mRNA export from nucleus"/>
    <property type="evidence" value="ECO:0007669"/>
    <property type="project" value="EnsemblFungi"/>
</dbReference>
<dbReference type="GO" id="GO:0140673">
    <property type="term" value="P:transcription elongation-coupled chromatin remodeling"/>
    <property type="evidence" value="ECO:0007669"/>
    <property type="project" value="EnsemblFungi"/>
</dbReference>
<evidence type="ECO:0000256" key="3">
    <source>
        <dbReference type="ARBA" id="ARBA00009253"/>
    </source>
</evidence>
<dbReference type="InterPro" id="IPR036860">
    <property type="entry name" value="SH2_dom_sf"/>
</dbReference>
<dbReference type="InterPro" id="IPR028231">
    <property type="entry name" value="Spt6_YqgF"/>
</dbReference>
<dbReference type="PANTHER" id="PTHR10145">
    <property type="entry name" value="TRANSCRIPTION ELONGATION FACTOR SPT6"/>
    <property type="match status" value="1"/>
</dbReference>
<feature type="compositionally biased region" description="Acidic residues" evidence="12">
    <location>
        <begin position="157"/>
        <end position="166"/>
    </location>
</feature>
<dbReference type="Gene3D" id="1.10.10.2740">
    <property type="entry name" value="Spt6, Death-like domain"/>
    <property type="match status" value="1"/>
</dbReference>
<dbReference type="Pfam" id="PF14639">
    <property type="entry name" value="YqgF"/>
    <property type="match status" value="1"/>
</dbReference>
<evidence type="ECO:0000256" key="9">
    <source>
        <dbReference type="ARBA" id="ARBA00093389"/>
    </source>
</evidence>
<feature type="compositionally biased region" description="Acidic residues" evidence="12">
    <location>
        <begin position="199"/>
        <end position="216"/>
    </location>
</feature>
<dbReference type="CDD" id="cd09928">
    <property type="entry name" value="SH2_Cterm_SPT6_like"/>
    <property type="match status" value="1"/>
</dbReference>
<evidence type="ECO:0000313" key="15">
    <source>
        <dbReference type="Proteomes" id="UP000002866"/>
    </source>
</evidence>
<dbReference type="SUPFAM" id="SSF158832">
    <property type="entry name" value="Tex N-terminal region-like"/>
    <property type="match status" value="1"/>
</dbReference>
<dbReference type="GO" id="GO:0042393">
    <property type="term" value="F:histone binding"/>
    <property type="evidence" value="ECO:0007669"/>
    <property type="project" value="EnsemblFungi"/>
</dbReference>
<dbReference type="Proteomes" id="UP000002866">
    <property type="component" value="Chromosome 3"/>
</dbReference>
<dbReference type="InterPro" id="IPR055179">
    <property type="entry name" value="Tex-like_central_region"/>
</dbReference>
<accession>I2H1D6</accession>
<evidence type="ECO:0000259" key="13">
    <source>
        <dbReference type="PROSITE" id="PS50001"/>
    </source>
</evidence>
<dbReference type="GO" id="GO:0031491">
    <property type="term" value="F:nucleosome binding"/>
    <property type="evidence" value="ECO:0007669"/>
    <property type="project" value="EnsemblFungi"/>
</dbReference>
<dbReference type="GO" id="GO:0000122">
    <property type="term" value="P:negative regulation of transcription by RNA polymerase II"/>
    <property type="evidence" value="ECO:0007669"/>
    <property type="project" value="EnsemblFungi"/>
</dbReference>
<evidence type="ECO:0000256" key="5">
    <source>
        <dbReference type="ARBA" id="ARBA00022454"/>
    </source>
</evidence>
<dbReference type="PANTHER" id="PTHR10145:SF6">
    <property type="entry name" value="TRANSCRIPTION ELONGATION FACTOR SPT6"/>
    <property type="match status" value="1"/>
</dbReference>
<dbReference type="GO" id="GO:0005721">
    <property type="term" value="C:pericentric heterochromatin"/>
    <property type="evidence" value="ECO:0007669"/>
    <property type="project" value="EnsemblFungi"/>
</dbReference>
<comment type="subcellular location">
    <subcellularLocation>
        <location evidence="2">Chromosome</location>
    </subcellularLocation>
    <subcellularLocation>
        <location evidence="1 10">Nucleus</location>
    </subcellularLocation>
</comment>
<dbReference type="InParanoid" id="I2H1D6"/>
<dbReference type="STRING" id="1071380.I2H1D6"/>
<feature type="compositionally biased region" description="Basic and acidic residues" evidence="12">
    <location>
        <begin position="1"/>
        <end position="18"/>
    </location>
</feature>
<dbReference type="InterPro" id="IPR028088">
    <property type="entry name" value="Spt6_HTH_DNA-bd_dom"/>
</dbReference>
<feature type="compositionally biased region" description="Acidic residues" evidence="12">
    <location>
        <begin position="90"/>
        <end position="102"/>
    </location>
</feature>
<dbReference type="InterPro" id="IPR023319">
    <property type="entry name" value="Tex-like_HTH_dom_sf"/>
</dbReference>
<evidence type="ECO:0000256" key="10">
    <source>
        <dbReference type="PIRNR" id="PIRNR036947"/>
    </source>
</evidence>
<name>I2H1D6_HENB6</name>
<dbReference type="InterPro" id="IPR035019">
    <property type="entry name" value="Spt6_SH2_N"/>
</dbReference>
<dbReference type="InterPro" id="IPR049540">
    <property type="entry name" value="Spt6-like_S1"/>
</dbReference>
<dbReference type="InterPro" id="IPR037027">
    <property type="entry name" value="YqgF/RNaseH-like_dom_sf"/>
</dbReference>
<evidence type="ECO:0000256" key="1">
    <source>
        <dbReference type="ARBA" id="ARBA00004123"/>
    </source>
</evidence>
<dbReference type="GO" id="GO:0006334">
    <property type="term" value="P:nucleosome assembly"/>
    <property type="evidence" value="ECO:0007669"/>
    <property type="project" value="EnsemblFungi"/>
</dbReference>
<dbReference type="GO" id="GO:0032968">
    <property type="term" value="P:positive regulation of transcription elongation by RNA polymerase II"/>
    <property type="evidence" value="ECO:0007669"/>
    <property type="project" value="EnsemblFungi"/>
</dbReference>
<dbReference type="EMBL" id="HE806318">
    <property type="protein sequence ID" value="CCH60188.1"/>
    <property type="molecule type" value="Genomic_DNA"/>
</dbReference>
<dbReference type="SUPFAM" id="SSF53098">
    <property type="entry name" value="Ribonuclease H-like"/>
    <property type="match status" value="1"/>
</dbReference>